<organism evidence="1 2">
    <name type="scientific">Porites lobata</name>
    <dbReference type="NCBI Taxonomy" id="104759"/>
    <lineage>
        <taxon>Eukaryota</taxon>
        <taxon>Metazoa</taxon>
        <taxon>Cnidaria</taxon>
        <taxon>Anthozoa</taxon>
        <taxon>Hexacorallia</taxon>
        <taxon>Scleractinia</taxon>
        <taxon>Fungiina</taxon>
        <taxon>Poritidae</taxon>
        <taxon>Porites</taxon>
    </lineage>
</organism>
<comment type="caution">
    <text evidence="1">The sequence shown here is derived from an EMBL/GenBank/DDBJ whole genome shotgun (WGS) entry which is preliminary data.</text>
</comment>
<name>A0ABN8Q2K7_9CNID</name>
<sequence>SETYKSKLTDVPLSEQELGLKDFIQNLEIPRLSNEEQVTFEHELTVQEIKNVLHSFEKNKTPGCAQNNHDKERTTEI</sequence>
<reference evidence="1 2" key="1">
    <citation type="submission" date="2022-05" db="EMBL/GenBank/DDBJ databases">
        <authorList>
            <consortium name="Genoscope - CEA"/>
            <person name="William W."/>
        </authorList>
    </citation>
    <scope>NUCLEOTIDE SEQUENCE [LARGE SCALE GENOMIC DNA]</scope>
</reference>
<dbReference type="EMBL" id="CALNXK010000096">
    <property type="protein sequence ID" value="CAH3153305.1"/>
    <property type="molecule type" value="Genomic_DNA"/>
</dbReference>
<keyword evidence="2" id="KW-1185">Reference proteome</keyword>
<feature type="non-terminal residue" evidence="1">
    <location>
        <position position="1"/>
    </location>
</feature>
<gene>
    <name evidence="1" type="ORF">PLOB_00049516</name>
</gene>
<accession>A0ABN8Q2K7</accession>
<dbReference type="Proteomes" id="UP001159405">
    <property type="component" value="Unassembled WGS sequence"/>
</dbReference>
<evidence type="ECO:0000313" key="1">
    <source>
        <dbReference type="EMBL" id="CAH3153305.1"/>
    </source>
</evidence>
<evidence type="ECO:0000313" key="2">
    <source>
        <dbReference type="Proteomes" id="UP001159405"/>
    </source>
</evidence>
<protein>
    <submittedName>
        <fullName evidence="1">Uncharacterized protein</fullName>
    </submittedName>
</protein>
<proteinExistence type="predicted"/>